<feature type="active site" description="Tele-AMP-histidine intermediate" evidence="5">
    <location>
        <position position="308"/>
    </location>
</feature>
<evidence type="ECO:0000256" key="6">
    <source>
        <dbReference type="NCBIfam" id="TIGR03399"/>
    </source>
</evidence>
<dbReference type="InterPro" id="IPR036553">
    <property type="entry name" value="RPTC_insert"/>
</dbReference>
<comment type="catalytic activity">
    <reaction evidence="4 5">
        <text>a 3'-end 3'-phospho-ribonucleotide-RNA + ATP = a 3'-end 2',3'-cyclophospho-ribonucleotide-RNA + AMP + diphosphate</text>
        <dbReference type="Rhea" id="RHEA:23976"/>
        <dbReference type="Rhea" id="RHEA-COMP:10463"/>
        <dbReference type="Rhea" id="RHEA-COMP:10464"/>
        <dbReference type="ChEBI" id="CHEBI:30616"/>
        <dbReference type="ChEBI" id="CHEBI:33019"/>
        <dbReference type="ChEBI" id="CHEBI:83062"/>
        <dbReference type="ChEBI" id="CHEBI:83064"/>
        <dbReference type="ChEBI" id="CHEBI:456215"/>
        <dbReference type="EC" id="6.5.1.4"/>
    </reaction>
</comment>
<evidence type="ECO:0000259" key="8">
    <source>
        <dbReference type="Pfam" id="PF01137"/>
    </source>
</evidence>
<feature type="domain" description="RNA 3'-terminal phosphate cyclase insert" evidence="9">
    <location>
        <begin position="183"/>
        <end position="272"/>
    </location>
</feature>
<keyword evidence="5" id="KW-0067">ATP-binding</keyword>
<feature type="region of interest" description="Disordered" evidence="7">
    <location>
        <begin position="343"/>
        <end position="369"/>
    </location>
</feature>
<feature type="binding site" evidence="5">
    <location>
        <position position="102"/>
    </location>
    <ligand>
        <name>ATP</name>
        <dbReference type="ChEBI" id="CHEBI:30616"/>
    </ligand>
</feature>
<comment type="subcellular location">
    <subcellularLocation>
        <location evidence="5">Cytoplasm</location>
    </subcellularLocation>
</comment>
<proteinExistence type="inferred from homology"/>
<dbReference type="GO" id="GO:0003963">
    <property type="term" value="F:RNA-3'-phosphate cyclase activity"/>
    <property type="evidence" value="ECO:0007669"/>
    <property type="project" value="UniProtKB-UniRule"/>
</dbReference>
<dbReference type="AlphaFoldDB" id="A0A2T5P8E9"/>
<dbReference type="EC" id="6.5.1.4" evidence="5 6"/>
<dbReference type="CDD" id="cd00874">
    <property type="entry name" value="RNA_Cyclase_Class_II"/>
    <property type="match status" value="1"/>
</dbReference>
<dbReference type="InterPro" id="IPR017770">
    <property type="entry name" value="RNA3'_term_phos_cyc_type_1"/>
</dbReference>
<dbReference type="Pfam" id="PF01137">
    <property type="entry name" value="RTC"/>
    <property type="match status" value="1"/>
</dbReference>
<evidence type="ECO:0000256" key="7">
    <source>
        <dbReference type="SAM" id="MobiDB-lite"/>
    </source>
</evidence>
<dbReference type="Gene3D" id="3.65.10.20">
    <property type="entry name" value="RNA 3'-terminal phosphate cyclase domain"/>
    <property type="match status" value="1"/>
</dbReference>
<evidence type="ECO:0000259" key="9">
    <source>
        <dbReference type="Pfam" id="PF05189"/>
    </source>
</evidence>
<feature type="domain" description="RNA 3'-terminal phosphate cyclase" evidence="8">
    <location>
        <begin position="13"/>
        <end position="325"/>
    </location>
</feature>
<accession>A0A2T5P8E9</accession>
<evidence type="ECO:0000256" key="2">
    <source>
        <dbReference type="ARBA" id="ARBA00022598"/>
    </source>
</evidence>
<dbReference type="Gene3D" id="3.30.360.20">
    <property type="entry name" value="RNA 3'-terminal phosphate cyclase, insert domain"/>
    <property type="match status" value="1"/>
</dbReference>
<evidence type="ECO:0000256" key="4">
    <source>
        <dbReference type="ARBA" id="ARBA00024481"/>
    </source>
</evidence>
<dbReference type="SUPFAM" id="SSF52913">
    <property type="entry name" value="RNA 3'-terminal phosphate cyclase, RPTC, insert domain"/>
    <property type="match status" value="1"/>
</dbReference>
<dbReference type="EMBL" id="QASN01000019">
    <property type="protein sequence ID" value="PTU74019.1"/>
    <property type="molecule type" value="Genomic_DNA"/>
</dbReference>
<evidence type="ECO:0000256" key="5">
    <source>
        <dbReference type="HAMAP-Rule" id="MF_00200"/>
    </source>
</evidence>
<dbReference type="NCBIfam" id="NF003246">
    <property type="entry name" value="PRK04204.1-2"/>
    <property type="match status" value="1"/>
</dbReference>
<comment type="function">
    <text evidence="5">Catalyzes the conversion of 3'-phosphate to a 2',3'-cyclic phosphodiester at the end of RNA. The mechanism of action of the enzyme occurs in 3 steps: (A) adenylation of the enzyme by ATP; (B) transfer of adenylate to an RNA-N3'P to produce RNA-N3'PP5'A; (C) and attack of the adjacent 2'-hydroxyl on the 3'-phosphorus in the diester linkage to produce the cyclic end product. The biological role of this enzyme is unknown but it is likely to function in some aspects of cellular RNA processing.</text>
</comment>
<evidence type="ECO:0000256" key="1">
    <source>
        <dbReference type="ARBA" id="ARBA00009206"/>
    </source>
</evidence>
<dbReference type="OrthoDB" id="9789235at2"/>
<name>A0A2T5P8E9_9PSED</name>
<dbReference type="GO" id="GO:0006396">
    <property type="term" value="P:RNA processing"/>
    <property type="evidence" value="ECO:0007669"/>
    <property type="project" value="UniProtKB-UniRule"/>
</dbReference>
<dbReference type="GO" id="GO:0005737">
    <property type="term" value="C:cytoplasm"/>
    <property type="evidence" value="ECO:0007669"/>
    <property type="project" value="UniProtKB-SubCell"/>
</dbReference>
<dbReference type="RefSeq" id="WP_108107451.1">
    <property type="nucleotide sequence ID" value="NZ_QASN01000019.1"/>
</dbReference>
<keyword evidence="3 5" id="KW-0547">Nucleotide-binding</keyword>
<keyword evidence="5" id="KW-0963">Cytoplasm</keyword>
<comment type="similarity">
    <text evidence="1 5">Belongs to the RNA 3'-terminal cyclase family. Type 1 subfamily.</text>
</comment>
<keyword evidence="11" id="KW-1185">Reference proteome</keyword>
<protein>
    <recommendedName>
        <fullName evidence="5 6">RNA 3'-terminal phosphate cyclase</fullName>
        <shortName evidence="5">RNA cyclase</shortName>
        <shortName evidence="5">RNA-3'-phosphate cyclase</shortName>
        <ecNumber evidence="5 6">6.5.1.4</ecNumber>
    </recommendedName>
</protein>
<evidence type="ECO:0000313" key="11">
    <source>
        <dbReference type="Proteomes" id="UP000244064"/>
    </source>
</evidence>
<dbReference type="NCBIfam" id="TIGR03399">
    <property type="entry name" value="RNA_3prim_cycl"/>
    <property type="match status" value="1"/>
</dbReference>
<dbReference type="SUPFAM" id="SSF55205">
    <property type="entry name" value="EPT/RTPC-like"/>
    <property type="match status" value="2"/>
</dbReference>
<keyword evidence="2 5" id="KW-0436">Ligase</keyword>
<comment type="caution">
    <text evidence="10">The sequence shown here is derived from an EMBL/GenBank/DDBJ whole genome shotgun (WGS) entry which is preliminary data.</text>
</comment>
<sequence length="369" mass="38802">MNKDILELDGAIGGGQVLRSALSLSMISGQPFRIRNIRARRSRPGLLRQHLTAVLATAEISSAQVEGAQMGSQTLSFAPGTLRGGDYRFAIGSAGSCTLVLQTLLPSLLAADAPSSVHISGGTHNPLAPPADFLQLAWLPLLRQMGAAVEMQLLRHGFAPAGGGEIALQVTPSRLRPLHLHAPGEILAQRASVLLAGIPGHVGERELARVANRLKWPAADLQFVWLDPEHGPGNALLLEVACARLTEVFCAFGASGVRAEQVADQAIDRLRTWQQSGTAVAEHLADQLLLPMALAGGGSLSTPQLSDHLQSNIEVLRSFLPLAIDVRARASGGVEIRLEAQSPTTVTSSSDSNIATGETTVSSSGTWLP</sequence>
<evidence type="ECO:0000256" key="3">
    <source>
        <dbReference type="ARBA" id="ARBA00022741"/>
    </source>
</evidence>
<dbReference type="Proteomes" id="UP000244064">
    <property type="component" value="Unassembled WGS sequence"/>
</dbReference>
<dbReference type="PIRSF" id="PIRSF005378">
    <property type="entry name" value="RNA3'_term_phos_cycl_euk"/>
    <property type="match status" value="1"/>
</dbReference>
<dbReference type="InterPro" id="IPR037136">
    <property type="entry name" value="RNA3'_phos_cyclase_dom_sf"/>
</dbReference>
<dbReference type="GO" id="GO:0005524">
    <property type="term" value="F:ATP binding"/>
    <property type="evidence" value="ECO:0007669"/>
    <property type="project" value="UniProtKB-KW"/>
</dbReference>
<dbReference type="NCBIfam" id="NF003247">
    <property type="entry name" value="PRK04204.1-3"/>
    <property type="match status" value="1"/>
</dbReference>
<gene>
    <name evidence="5" type="primary">rtcA</name>
    <name evidence="10" type="ORF">DBO85_11690</name>
</gene>
<dbReference type="Pfam" id="PF05189">
    <property type="entry name" value="RTC_insert"/>
    <property type="match status" value="1"/>
</dbReference>
<evidence type="ECO:0000313" key="10">
    <source>
        <dbReference type="EMBL" id="PTU74019.1"/>
    </source>
</evidence>
<dbReference type="InterPro" id="IPR013792">
    <property type="entry name" value="RNA3'P_cycl/enolpyr_Trfase_a/b"/>
</dbReference>
<dbReference type="PANTHER" id="PTHR11096">
    <property type="entry name" value="RNA 3' TERMINAL PHOSPHATE CYCLASE"/>
    <property type="match status" value="1"/>
</dbReference>
<feature type="binding site" evidence="5">
    <location>
        <begin position="283"/>
        <end position="287"/>
    </location>
    <ligand>
        <name>ATP</name>
        <dbReference type="ChEBI" id="CHEBI:30616"/>
    </ligand>
</feature>
<dbReference type="InterPro" id="IPR013791">
    <property type="entry name" value="RNA3'-term_phos_cycl_insert"/>
</dbReference>
<reference evidence="10 11" key="1">
    <citation type="submission" date="2018-04" db="EMBL/GenBank/DDBJ databases">
        <title>Pseudomonas sp. nov., isolated from mangrove soil.</title>
        <authorList>
            <person name="Chen C."/>
        </authorList>
    </citation>
    <scope>NUCLEOTIDE SEQUENCE [LARGE SCALE GENOMIC DNA]</scope>
    <source>
        <strain evidence="10 11">TC-11</strain>
    </source>
</reference>
<dbReference type="PROSITE" id="PS01287">
    <property type="entry name" value="RTC"/>
    <property type="match status" value="1"/>
</dbReference>
<dbReference type="HAMAP" id="MF_00200">
    <property type="entry name" value="RTC"/>
    <property type="match status" value="1"/>
</dbReference>
<dbReference type="InterPro" id="IPR023797">
    <property type="entry name" value="RNA3'_phos_cyclase_dom"/>
</dbReference>
<organism evidence="10 11">
    <name type="scientific">Pseudomonas mangrovi</name>
    <dbReference type="NCBI Taxonomy" id="2161748"/>
    <lineage>
        <taxon>Bacteria</taxon>
        <taxon>Pseudomonadati</taxon>
        <taxon>Pseudomonadota</taxon>
        <taxon>Gammaproteobacteria</taxon>
        <taxon>Pseudomonadales</taxon>
        <taxon>Pseudomonadaceae</taxon>
        <taxon>Pseudomonas</taxon>
    </lineage>
</organism>
<dbReference type="InterPro" id="IPR000228">
    <property type="entry name" value="RNA3'_term_phos_cyc"/>
</dbReference>
<dbReference type="PANTHER" id="PTHR11096:SF0">
    <property type="entry name" value="RNA 3'-TERMINAL PHOSPHATE CYCLASE"/>
    <property type="match status" value="1"/>
</dbReference>
<dbReference type="InterPro" id="IPR020719">
    <property type="entry name" value="RNA3'_term_phos_cycl-like_CS"/>
</dbReference>